<reference evidence="2 3" key="1">
    <citation type="submission" date="2017-07" db="EMBL/GenBank/DDBJ databases">
        <title>Thauera sp. KNDSS-Mac4 genome sequence and assembly.</title>
        <authorList>
            <person name="Mayilraj S."/>
        </authorList>
    </citation>
    <scope>NUCLEOTIDE SEQUENCE [LARGE SCALE GENOMIC DNA]</scope>
    <source>
        <strain evidence="2 3">KNDSS-Mac4</strain>
    </source>
</reference>
<dbReference type="RefSeq" id="WP_165770068.1">
    <property type="nucleotide sequence ID" value="NZ_NOIH01000010.1"/>
</dbReference>
<evidence type="ECO:0000313" key="2">
    <source>
        <dbReference type="EMBL" id="OYD53854.1"/>
    </source>
</evidence>
<dbReference type="Proteomes" id="UP000215181">
    <property type="component" value="Unassembled WGS sequence"/>
</dbReference>
<feature type="non-terminal residue" evidence="2">
    <location>
        <position position="1"/>
    </location>
</feature>
<comment type="caution">
    <text evidence="2">The sequence shown here is derived from an EMBL/GenBank/DDBJ whole genome shotgun (WGS) entry which is preliminary data.</text>
</comment>
<feature type="domain" description="Treble clef zinc finger" evidence="1">
    <location>
        <begin position="68"/>
        <end position="101"/>
    </location>
</feature>
<gene>
    <name evidence="2" type="ORF">CGK74_09740</name>
</gene>
<evidence type="ECO:0000259" key="1">
    <source>
        <dbReference type="Pfam" id="PF14311"/>
    </source>
</evidence>
<dbReference type="AlphaFoldDB" id="A0A235EXW5"/>
<name>A0A235EXW5_9RHOO</name>
<sequence>YMPIIGGSIVAVSDTKGHVFAVRVDNVKSGTWCIECAQRTRWTMERVDMEMQGRDIQCISDRRAAVTNQSRLRWRCSYGHEWEATIANVWHRKSGCPYCRHKSESLCREVFEEFFNARFPKIRTAWTQGLELDGYSSERNVAFEYQGTQHYRTVKHFGVDDEKLKLIQERDRQKVLICRSNFISLYQIKHHPHDCNRKDDFQAYVESELVSQIMKEREELEAGNHWLQKSFPRLSHR</sequence>
<dbReference type="Pfam" id="PF14311">
    <property type="entry name" value="DUF4379"/>
    <property type="match status" value="1"/>
</dbReference>
<accession>A0A235EXW5</accession>
<organism evidence="2 3">
    <name type="scientific">Thauera propionica</name>
    <dbReference type="NCBI Taxonomy" id="2019431"/>
    <lineage>
        <taxon>Bacteria</taxon>
        <taxon>Pseudomonadati</taxon>
        <taxon>Pseudomonadota</taxon>
        <taxon>Betaproteobacteria</taxon>
        <taxon>Rhodocyclales</taxon>
        <taxon>Zoogloeaceae</taxon>
        <taxon>Thauera</taxon>
    </lineage>
</organism>
<dbReference type="EMBL" id="NOIH01000010">
    <property type="protein sequence ID" value="OYD53854.1"/>
    <property type="molecule type" value="Genomic_DNA"/>
</dbReference>
<proteinExistence type="predicted"/>
<keyword evidence="3" id="KW-1185">Reference proteome</keyword>
<evidence type="ECO:0000313" key="3">
    <source>
        <dbReference type="Proteomes" id="UP000215181"/>
    </source>
</evidence>
<dbReference type="InterPro" id="IPR025487">
    <property type="entry name" value="DUF4379"/>
</dbReference>
<protein>
    <recommendedName>
        <fullName evidence="1">Treble clef zinc finger domain-containing protein</fullName>
    </recommendedName>
</protein>